<feature type="compositionally biased region" description="Low complexity" evidence="2">
    <location>
        <begin position="26"/>
        <end position="35"/>
    </location>
</feature>
<dbReference type="EMBL" id="QEAO01000003">
    <property type="protein sequence ID" value="TPX37172.1"/>
    <property type="molecule type" value="Genomic_DNA"/>
</dbReference>
<dbReference type="GO" id="GO:0006631">
    <property type="term" value="P:fatty acid metabolic process"/>
    <property type="evidence" value="ECO:0007669"/>
    <property type="project" value="TreeGrafter"/>
</dbReference>
<dbReference type="AlphaFoldDB" id="A0A507CC28"/>
<dbReference type="OrthoDB" id="2962993at2759"/>
<dbReference type="Pfam" id="PF00501">
    <property type="entry name" value="AMP-binding"/>
    <property type="match status" value="2"/>
</dbReference>
<dbReference type="InterPro" id="IPR020845">
    <property type="entry name" value="AMP-binding_CS"/>
</dbReference>
<keyword evidence="7" id="KW-1185">Reference proteome</keyword>
<dbReference type="PROSITE" id="PS00455">
    <property type="entry name" value="AMP_BINDING"/>
    <property type="match status" value="1"/>
</dbReference>
<dbReference type="CDD" id="cd05941">
    <property type="entry name" value="MCS"/>
    <property type="match status" value="1"/>
</dbReference>
<comment type="caution">
    <text evidence="6">The sequence shown here is derived from an EMBL/GenBank/DDBJ whole genome shotgun (WGS) entry which is preliminary data.</text>
</comment>
<dbReference type="GeneID" id="42002019"/>
<feature type="region of interest" description="Disordered" evidence="2">
    <location>
        <begin position="26"/>
        <end position="52"/>
    </location>
</feature>
<protein>
    <recommendedName>
        <fullName evidence="8">AMP-dependent synthetase/ligase domain-containing protein</fullName>
    </recommendedName>
</protein>
<name>A0A507CC28_9FUNG</name>
<proteinExistence type="inferred from homology"/>
<dbReference type="Proteomes" id="UP000319731">
    <property type="component" value="Unassembled WGS sequence"/>
</dbReference>
<evidence type="ECO:0000256" key="2">
    <source>
        <dbReference type="SAM" id="MobiDB-lite"/>
    </source>
</evidence>
<dbReference type="RefSeq" id="XP_031027242.1">
    <property type="nucleotide sequence ID" value="XM_031166722.1"/>
</dbReference>
<accession>A0A507CC28</accession>
<evidence type="ECO:0000256" key="1">
    <source>
        <dbReference type="ARBA" id="ARBA00006432"/>
    </source>
</evidence>
<feature type="signal peptide" evidence="3">
    <location>
        <begin position="1"/>
        <end position="18"/>
    </location>
</feature>
<evidence type="ECO:0000259" key="4">
    <source>
        <dbReference type="Pfam" id="PF00501"/>
    </source>
</evidence>
<dbReference type="GO" id="GO:0031956">
    <property type="term" value="F:medium-chain fatty acid-CoA ligase activity"/>
    <property type="evidence" value="ECO:0007669"/>
    <property type="project" value="TreeGrafter"/>
</dbReference>
<feature type="domain" description="AMP-binding enzyme C-terminal" evidence="5">
    <location>
        <begin position="518"/>
        <end position="590"/>
    </location>
</feature>
<dbReference type="InterPro" id="IPR045851">
    <property type="entry name" value="AMP-bd_C_sf"/>
</dbReference>
<dbReference type="Gene3D" id="3.40.50.12780">
    <property type="entry name" value="N-terminal domain of ligase-like"/>
    <property type="match status" value="2"/>
</dbReference>
<evidence type="ECO:0000313" key="6">
    <source>
        <dbReference type="EMBL" id="TPX37172.1"/>
    </source>
</evidence>
<feature type="domain" description="AMP-dependent synthetase/ligase" evidence="4">
    <location>
        <begin position="302"/>
        <end position="463"/>
    </location>
</feature>
<dbReference type="Pfam" id="PF13193">
    <property type="entry name" value="AMP-binding_C"/>
    <property type="match status" value="1"/>
</dbReference>
<dbReference type="InterPro" id="IPR000873">
    <property type="entry name" value="AMP-dep_synth/lig_dom"/>
</dbReference>
<feature type="chain" id="PRO_5021232053" description="AMP-dependent synthetase/ligase domain-containing protein" evidence="3">
    <location>
        <begin position="19"/>
        <end position="594"/>
    </location>
</feature>
<sequence>MPLFVTSILTAADFLAYGLQSLFSSTSTGTNASTTEVKTPYSDTKPGQVAGASKTTLPDLELFRAALADLSKVAIVNSAGNLEFTYGQLLHDAVELRRQLGVVDIAGARVAFLIPRSYEYAVVQWATWAAGGIAVPLCDAHPPPELEYVITDSQAAIIVIHKSFAAKFTSIKEKLPQLRWIELEDYAVKPLSEVTAVYRTSKFDDERGALLVYTSGTTGKPKGCLTTHNNVKHQVLSLVQAWKWTKNDRILHVLPLHHIHGIINVSAWAKQELLGVVSGFTSSVLCSMQLKQVTTATVFILQVLTCSLWSGATVEMEPKFDAKAIWQRWKSQQNLTLFMAVPTIYAKLTQAYHKFSDSEKKECTAACKQFRLMVSGSAALPEQQFQEWEVISGHKLLERFGMTEIGMGISNPLEGVRRPGCVGLPLPYVSIKIISDEDKDVTTTANQPGMLYVRGPIVFKEYWGRPEATASSFKEIDGQKYFITGDYAQMTNDGVYKIMGRASSDIIKTGGYKVSALEIEHEILNHPDVQECAVVGVPNAEWGEQVVAVVVLKQGTKPFELKEFRDWLKPKIATYKIPAQLKFVNELPRNVMLK</sequence>
<dbReference type="InterPro" id="IPR025110">
    <property type="entry name" value="AMP-bd_C"/>
</dbReference>
<feature type="domain" description="AMP-dependent synthetase/ligase" evidence="4">
    <location>
        <begin position="70"/>
        <end position="265"/>
    </location>
</feature>
<reference evidence="6 7" key="1">
    <citation type="journal article" date="2019" name="Sci. Rep.">
        <title>Comparative genomics of chytrid fungi reveal insights into the obligate biotrophic and pathogenic lifestyle of Synchytrium endobioticum.</title>
        <authorList>
            <person name="van de Vossenberg B.T.L.H."/>
            <person name="Warris S."/>
            <person name="Nguyen H.D.T."/>
            <person name="van Gent-Pelzer M.P.E."/>
            <person name="Joly D.L."/>
            <person name="van de Geest H.C."/>
            <person name="Bonants P.J.M."/>
            <person name="Smith D.S."/>
            <person name="Levesque C.A."/>
            <person name="van der Lee T.A.J."/>
        </authorList>
    </citation>
    <scope>NUCLEOTIDE SEQUENCE [LARGE SCALE GENOMIC DNA]</scope>
    <source>
        <strain evidence="6 7">JEL517</strain>
    </source>
</reference>
<dbReference type="SUPFAM" id="SSF56801">
    <property type="entry name" value="Acetyl-CoA synthetase-like"/>
    <property type="match status" value="1"/>
</dbReference>
<evidence type="ECO:0008006" key="8">
    <source>
        <dbReference type="Google" id="ProtNLM"/>
    </source>
</evidence>
<dbReference type="STRING" id="1806994.A0A507CC28"/>
<dbReference type="PANTHER" id="PTHR43201:SF8">
    <property type="entry name" value="ACYL-COA SYNTHETASE FAMILY MEMBER 3"/>
    <property type="match status" value="1"/>
</dbReference>
<organism evidence="6 7">
    <name type="scientific">Synchytrium microbalum</name>
    <dbReference type="NCBI Taxonomy" id="1806994"/>
    <lineage>
        <taxon>Eukaryota</taxon>
        <taxon>Fungi</taxon>
        <taxon>Fungi incertae sedis</taxon>
        <taxon>Chytridiomycota</taxon>
        <taxon>Chytridiomycota incertae sedis</taxon>
        <taxon>Chytridiomycetes</taxon>
        <taxon>Synchytriales</taxon>
        <taxon>Synchytriaceae</taxon>
        <taxon>Synchytrium</taxon>
    </lineage>
</organism>
<evidence type="ECO:0000313" key="7">
    <source>
        <dbReference type="Proteomes" id="UP000319731"/>
    </source>
</evidence>
<dbReference type="InterPro" id="IPR042099">
    <property type="entry name" value="ANL_N_sf"/>
</dbReference>
<evidence type="ECO:0000256" key="3">
    <source>
        <dbReference type="SAM" id="SignalP"/>
    </source>
</evidence>
<keyword evidence="3" id="KW-0732">Signal</keyword>
<dbReference type="Gene3D" id="3.30.300.30">
    <property type="match status" value="1"/>
</dbReference>
<comment type="similarity">
    <text evidence="1">Belongs to the ATP-dependent AMP-binding enzyme family.</text>
</comment>
<dbReference type="PANTHER" id="PTHR43201">
    <property type="entry name" value="ACYL-COA SYNTHETASE"/>
    <property type="match status" value="1"/>
</dbReference>
<evidence type="ECO:0000259" key="5">
    <source>
        <dbReference type="Pfam" id="PF13193"/>
    </source>
</evidence>
<gene>
    <name evidence="6" type="ORF">SmJEL517_g00793</name>
</gene>